<evidence type="ECO:0000313" key="2">
    <source>
        <dbReference type="Proteomes" id="UP000696573"/>
    </source>
</evidence>
<keyword evidence="2" id="KW-1185">Reference proteome</keyword>
<organism evidence="1 2">
    <name type="scientific">Clonostachys rhizophaga</name>
    <dbReference type="NCBI Taxonomy" id="160324"/>
    <lineage>
        <taxon>Eukaryota</taxon>
        <taxon>Fungi</taxon>
        <taxon>Dikarya</taxon>
        <taxon>Ascomycota</taxon>
        <taxon>Pezizomycotina</taxon>
        <taxon>Sordariomycetes</taxon>
        <taxon>Hypocreomycetidae</taxon>
        <taxon>Hypocreales</taxon>
        <taxon>Bionectriaceae</taxon>
        <taxon>Clonostachys</taxon>
    </lineage>
</organism>
<dbReference type="EMBL" id="CABFNQ020000444">
    <property type="protein sequence ID" value="CAH0015183.1"/>
    <property type="molecule type" value="Genomic_DNA"/>
</dbReference>
<proteinExistence type="predicted"/>
<reference evidence="1" key="1">
    <citation type="submission" date="2021-10" db="EMBL/GenBank/DDBJ databases">
        <authorList>
            <person name="Piombo E."/>
        </authorList>
    </citation>
    <scope>NUCLEOTIDE SEQUENCE</scope>
</reference>
<comment type="caution">
    <text evidence="1">The sequence shown here is derived from an EMBL/GenBank/DDBJ whole genome shotgun (WGS) entry which is preliminary data.</text>
</comment>
<evidence type="ECO:0000313" key="1">
    <source>
        <dbReference type="EMBL" id="CAH0015183.1"/>
    </source>
</evidence>
<sequence length="96" mass="10884">MFSARCQERGAQEQEQAKYYAYCRTTRRQQPSVHYYKFTAQLSSVGAEIGTARGQPPSSPVERMANIRSRQEFGSFYSAAGAYSYDIVKSPVRDKV</sequence>
<gene>
    <name evidence="1" type="ORF">CRHIZ90672A_00001027</name>
</gene>
<dbReference type="AlphaFoldDB" id="A0A9N9V157"/>
<dbReference type="Proteomes" id="UP000696573">
    <property type="component" value="Unassembled WGS sequence"/>
</dbReference>
<accession>A0A9N9V157</accession>
<name>A0A9N9V157_9HYPO</name>
<protein>
    <submittedName>
        <fullName evidence="1">Uncharacterized protein</fullName>
    </submittedName>
</protein>